<keyword evidence="4" id="KW-0677">Repeat</keyword>
<evidence type="ECO:0000256" key="7">
    <source>
        <dbReference type="PROSITE-ProRule" id="PRU00191"/>
    </source>
</evidence>
<evidence type="ECO:0000313" key="11">
    <source>
        <dbReference type="Ensembl" id="ENSSRHP00000095506.1"/>
    </source>
</evidence>
<dbReference type="SMART" id="SM00252">
    <property type="entry name" value="SH2"/>
    <property type="match status" value="2"/>
</dbReference>
<organism evidence="11 12">
    <name type="scientific">Sinocyclocheilus rhinocerous</name>
    <dbReference type="NCBI Taxonomy" id="307959"/>
    <lineage>
        <taxon>Eukaryota</taxon>
        <taxon>Metazoa</taxon>
        <taxon>Chordata</taxon>
        <taxon>Craniata</taxon>
        <taxon>Vertebrata</taxon>
        <taxon>Euteleostomi</taxon>
        <taxon>Actinopterygii</taxon>
        <taxon>Neopterygii</taxon>
        <taxon>Teleostei</taxon>
        <taxon>Ostariophysi</taxon>
        <taxon>Cypriniformes</taxon>
        <taxon>Cyprinidae</taxon>
        <taxon>Cyprininae</taxon>
        <taxon>Sinocyclocheilus</taxon>
    </lineage>
</organism>
<dbReference type="GO" id="GO:0005942">
    <property type="term" value="C:phosphatidylinositol 3-kinase complex"/>
    <property type="evidence" value="ECO:0007669"/>
    <property type="project" value="TreeGrafter"/>
</dbReference>
<dbReference type="PANTHER" id="PTHR10155">
    <property type="entry name" value="PHOSPHATIDYLINOSITOL 3-KINASE REGULATORY SUBUNIT"/>
    <property type="match status" value="1"/>
</dbReference>
<dbReference type="InterPro" id="IPR036860">
    <property type="entry name" value="SH2_dom_sf"/>
</dbReference>
<dbReference type="GO" id="GO:0046935">
    <property type="term" value="F:1-phosphatidylinositol-3-kinase regulator activity"/>
    <property type="evidence" value="ECO:0007669"/>
    <property type="project" value="TreeGrafter"/>
</dbReference>
<dbReference type="CDD" id="cd09930">
    <property type="entry name" value="SH2_cSH2_p85_like"/>
    <property type="match status" value="1"/>
</dbReference>
<dbReference type="Proteomes" id="UP000472270">
    <property type="component" value="Unassembled WGS sequence"/>
</dbReference>
<sequence length="659" mass="75745">MAADGFQYRSLYSYCKDWEDDIDLEPGDILTVDKASLLSQGFKEGDKQHPECLGWILGFNERTKQRGNFPGTYVQYVGPLKMSVPSCQPRSQRLLPAVPRPEPTASSQGKTVLDLTKQFTHPETTAPNLMKLVEAIERTGNTFVSLNVIQEQLLQVLEKPEVPLQNLLTLHYLLKHLEKVCQRAAQNGLDIHTLGQIFGPLLIRDPVSGSEEDEGFPVIAVERLLLERIWEQEPTPPALPPKPPKAKAMASSVTNGNNSLLSEAEWYWGDISREEVNEKLRDTPDGTFLVRDASSKVQGEYTLTLRKGGNNKLIKIFHRGGKYGFSEPLTFLSVVELINHYRHESLAQYNAKLDTRLLFPVSKYQQDQVVKEDSVEAVGEQLKVYHEQYQEKSREYDVLYEEYTRTSQELQMKRTAIEAFNETIKIFEEQCETQERLSRESIEKYRREGNDKEIERIQSNSEKLKSRVTEIHDSKSKLELDLKRQATDNREIDKRMNSLKPDLIQLRKIRDQYLVWLTQKGTKQRKINEWLGIKNESEDLYSLLDDDDDQAHHDECTWYVGDIKRTQAEDLLRGKRDGTFLIRESQTQKGSFACSVVMDGEIKHCVVYKTATGFGFAEPYNLYGSLKDLVLHYKHTSLVQHNDTLNVTLAYPVLAQQPR</sequence>
<evidence type="ECO:0000256" key="4">
    <source>
        <dbReference type="ARBA" id="ARBA00022737"/>
    </source>
</evidence>
<dbReference type="Gene3D" id="2.30.30.40">
    <property type="entry name" value="SH3 Domains"/>
    <property type="match status" value="1"/>
</dbReference>
<dbReference type="SUPFAM" id="SSF55550">
    <property type="entry name" value="SH2 domain"/>
    <property type="match status" value="2"/>
</dbReference>
<dbReference type="InterPro" id="IPR000980">
    <property type="entry name" value="SH2"/>
</dbReference>
<name>A0A673N4H8_9TELE</name>
<dbReference type="Pfam" id="PF00620">
    <property type="entry name" value="RhoGAP"/>
    <property type="match status" value="1"/>
</dbReference>
<feature type="domain" description="SH2" evidence="9">
    <location>
        <begin position="266"/>
        <end position="361"/>
    </location>
</feature>
<dbReference type="FunFam" id="1.10.287.1490:FF:000001">
    <property type="entry name" value="Putative phosphatidylinositol 3-kinase regulatory subunit alpha"/>
    <property type="match status" value="1"/>
</dbReference>
<feature type="domain" description="SH3" evidence="10">
    <location>
        <begin position="3"/>
        <end position="79"/>
    </location>
</feature>
<dbReference type="PROSITE" id="PS50001">
    <property type="entry name" value="SH2"/>
    <property type="match status" value="2"/>
</dbReference>
<dbReference type="FunFam" id="3.30.505.10:FF:000006">
    <property type="entry name" value="Phosphatidylinositol 3-kinase regulatory subunit alpha"/>
    <property type="match status" value="1"/>
</dbReference>
<evidence type="ECO:0000256" key="8">
    <source>
        <dbReference type="PROSITE-ProRule" id="PRU00192"/>
    </source>
</evidence>
<evidence type="ECO:0000256" key="6">
    <source>
        <dbReference type="ARBA" id="ARBA00023288"/>
    </source>
</evidence>
<dbReference type="InterPro" id="IPR032498">
    <property type="entry name" value="PI3K_P85_iSH2"/>
</dbReference>
<evidence type="ECO:0000256" key="3">
    <source>
        <dbReference type="ARBA" id="ARBA00022553"/>
    </source>
</evidence>
<dbReference type="InterPro" id="IPR001452">
    <property type="entry name" value="SH3_domain"/>
</dbReference>
<keyword evidence="6" id="KW-0449">Lipoprotein</keyword>
<dbReference type="Pfam" id="PF16454">
    <property type="entry name" value="PI3K_P85_iSH2"/>
    <property type="match status" value="1"/>
</dbReference>
<dbReference type="InterPro" id="IPR035022">
    <property type="entry name" value="PI3kinase_P85_nSH2"/>
</dbReference>
<evidence type="ECO:0000259" key="10">
    <source>
        <dbReference type="PROSITE" id="PS50002"/>
    </source>
</evidence>
<dbReference type="Gene3D" id="3.30.505.10">
    <property type="entry name" value="SH2 domain"/>
    <property type="match status" value="2"/>
</dbReference>
<reference evidence="11" key="2">
    <citation type="submission" date="2025-09" db="UniProtKB">
        <authorList>
            <consortium name="Ensembl"/>
        </authorList>
    </citation>
    <scope>IDENTIFICATION</scope>
</reference>
<dbReference type="SMART" id="SM00326">
    <property type="entry name" value="SH3"/>
    <property type="match status" value="1"/>
</dbReference>
<dbReference type="FunFam" id="2.30.30.40:FF:000075">
    <property type="entry name" value="phosphatidylinositol 3-kinase regulatory subunit alpha"/>
    <property type="match status" value="1"/>
</dbReference>
<reference evidence="11" key="1">
    <citation type="submission" date="2025-08" db="UniProtKB">
        <authorList>
            <consortium name="Ensembl"/>
        </authorList>
    </citation>
    <scope>IDENTIFICATION</scope>
</reference>
<dbReference type="CDD" id="cd09942">
    <property type="entry name" value="SH2_nSH2_p85_like"/>
    <property type="match status" value="1"/>
</dbReference>
<dbReference type="Gene3D" id="1.10.287.1490">
    <property type="match status" value="1"/>
</dbReference>
<evidence type="ECO:0000256" key="5">
    <source>
        <dbReference type="ARBA" id="ARBA00022999"/>
    </source>
</evidence>
<feature type="domain" description="SH2" evidence="9">
    <location>
        <begin position="558"/>
        <end position="653"/>
    </location>
</feature>
<keyword evidence="3" id="KW-0597">Phosphoprotein</keyword>
<dbReference type="InterPro" id="IPR036028">
    <property type="entry name" value="SH3-like_dom_sf"/>
</dbReference>
<evidence type="ECO:0000256" key="1">
    <source>
        <dbReference type="ARBA" id="ARBA00009442"/>
    </source>
</evidence>
<dbReference type="PRINTS" id="PR00678">
    <property type="entry name" value="PI3KINASEP85"/>
</dbReference>
<dbReference type="CDD" id="cd11909">
    <property type="entry name" value="SH3_PI3K_p85beta"/>
    <property type="match status" value="1"/>
</dbReference>
<dbReference type="Ensembl" id="ENSSRHT00000098099.1">
    <property type="protein sequence ID" value="ENSSRHP00000095506.1"/>
    <property type="gene ID" value="ENSSRHG00000046806.1"/>
</dbReference>
<dbReference type="PROSITE" id="PS50002">
    <property type="entry name" value="SH3"/>
    <property type="match status" value="1"/>
</dbReference>
<dbReference type="GO" id="GO:0046854">
    <property type="term" value="P:phosphatidylinositol phosphate biosynthetic process"/>
    <property type="evidence" value="ECO:0007669"/>
    <property type="project" value="TreeGrafter"/>
</dbReference>
<accession>A0A673N4H8</accession>
<dbReference type="GO" id="GO:0008286">
    <property type="term" value="P:insulin receptor signaling pathway"/>
    <property type="evidence" value="ECO:0007669"/>
    <property type="project" value="TreeGrafter"/>
</dbReference>
<gene>
    <name evidence="11" type="primary">LOC107709897</name>
</gene>
<keyword evidence="5 7" id="KW-0727">SH2 domain</keyword>
<dbReference type="InterPro" id="IPR035586">
    <property type="entry name" value="PI3K_p85beta_SH3"/>
</dbReference>
<dbReference type="SUPFAM" id="SSF50044">
    <property type="entry name" value="SH3-domain"/>
    <property type="match status" value="1"/>
</dbReference>
<evidence type="ECO:0000256" key="2">
    <source>
        <dbReference type="ARBA" id="ARBA00022443"/>
    </source>
</evidence>
<dbReference type="Gene3D" id="1.10.555.10">
    <property type="entry name" value="Rho GTPase activation protein"/>
    <property type="match status" value="1"/>
</dbReference>
<dbReference type="InterPro" id="IPR035020">
    <property type="entry name" value="PI3kinase_P85_cSH2"/>
</dbReference>
<protein>
    <submittedName>
        <fullName evidence="11">Phosphatidylinositol 3-kinase regulatory subunit gamma-like</fullName>
    </submittedName>
</protein>
<evidence type="ECO:0000259" key="9">
    <source>
        <dbReference type="PROSITE" id="PS50001"/>
    </source>
</evidence>
<dbReference type="Pfam" id="PF00017">
    <property type="entry name" value="SH2"/>
    <property type="match status" value="2"/>
</dbReference>
<dbReference type="AlphaFoldDB" id="A0A673N4H8"/>
<dbReference type="CDD" id="cd12926">
    <property type="entry name" value="iSH2_PIK3R2"/>
    <property type="match status" value="1"/>
</dbReference>
<dbReference type="InterPro" id="IPR000198">
    <property type="entry name" value="RhoGAP_dom"/>
</dbReference>
<dbReference type="InterPro" id="IPR008936">
    <property type="entry name" value="Rho_GTPase_activation_prot"/>
</dbReference>
<dbReference type="PRINTS" id="PR00401">
    <property type="entry name" value="SH2DOMAIN"/>
</dbReference>
<comment type="similarity">
    <text evidence="1">Belongs to the PI3K p85 subunit family.</text>
</comment>
<evidence type="ECO:0000313" key="12">
    <source>
        <dbReference type="Proteomes" id="UP000472270"/>
    </source>
</evidence>
<proteinExistence type="inferred from homology"/>
<dbReference type="FunFam" id="3.30.505.10:FF:000014">
    <property type="entry name" value="Phosphatidylinositol 3-kinase regulatory subunit alpha"/>
    <property type="match status" value="1"/>
</dbReference>
<keyword evidence="12" id="KW-1185">Reference proteome</keyword>
<keyword evidence="2 8" id="KW-0728">SH3 domain</keyword>
<dbReference type="PANTHER" id="PTHR10155:SF1">
    <property type="entry name" value="PHOSPHATIDYLINOSITOL 3-KINASE REGULATORY SUBUNIT BETA"/>
    <property type="match status" value="1"/>
</dbReference>
<dbReference type="SUPFAM" id="SSF48350">
    <property type="entry name" value="GTPase activation domain, GAP"/>
    <property type="match status" value="1"/>
</dbReference>